<evidence type="ECO:0000313" key="3">
    <source>
        <dbReference type="Proteomes" id="UP001165289"/>
    </source>
</evidence>
<name>A0AAV7K4Y5_9METZ</name>
<feature type="transmembrane region" description="Helical" evidence="1">
    <location>
        <begin position="185"/>
        <end position="205"/>
    </location>
</feature>
<dbReference type="InterPro" id="IPR011029">
    <property type="entry name" value="DEATH-like_dom_sf"/>
</dbReference>
<dbReference type="AlphaFoldDB" id="A0AAV7K4Y5"/>
<sequence>MSDFTKSYMNFYTYEYIIISKLNFERIGDELVNSSLMWEDEREKISNIISPRKQNLALVKYLQDERRGFYPFLDIVVRDSSYTQHAELARTIIARSSSKSEEQIDDNEIYQGIRNDSCSDSDSSAFTYETQRFSDINSPDWYDRKTESEFGGSEVERRSVTSQGSFNFPQPIQVSNNKQIQRKRGWFSILLFLFLIAFSILNMPLKFGYRCSKLIFMT</sequence>
<reference evidence="2 3" key="1">
    <citation type="journal article" date="2023" name="BMC Biol.">
        <title>The compact genome of the sponge Oopsacas minuta (Hexactinellida) is lacking key metazoan core genes.</title>
        <authorList>
            <person name="Santini S."/>
            <person name="Schenkelaars Q."/>
            <person name="Jourda C."/>
            <person name="Duchesne M."/>
            <person name="Belahbib H."/>
            <person name="Rocher C."/>
            <person name="Selva M."/>
            <person name="Riesgo A."/>
            <person name="Vervoort M."/>
            <person name="Leys S.P."/>
            <person name="Kodjabachian L."/>
            <person name="Le Bivic A."/>
            <person name="Borchiellini C."/>
            <person name="Claverie J.M."/>
            <person name="Renard E."/>
        </authorList>
    </citation>
    <scope>NUCLEOTIDE SEQUENCE [LARGE SCALE GENOMIC DNA]</scope>
    <source>
        <strain evidence="2">SPO-2</strain>
    </source>
</reference>
<organism evidence="2 3">
    <name type="scientific">Oopsacas minuta</name>
    <dbReference type="NCBI Taxonomy" id="111878"/>
    <lineage>
        <taxon>Eukaryota</taxon>
        <taxon>Metazoa</taxon>
        <taxon>Porifera</taxon>
        <taxon>Hexactinellida</taxon>
        <taxon>Hexasterophora</taxon>
        <taxon>Lyssacinosida</taxon>
        <taxon>Leucopsacidae</taxon>
        <taxon>Oopsacas</taxon>
    </lineage>
</organism>
<evidence type="ECO:0000256" key="1">
    <source>
        <dbReference type="SAM" id="Phobius"/>
    </source>
</evidence>
<dbReference type="Proteomes" id="UP001165289">
    <property type="component" value="Unassembled WGS sequence"/>
</dbReference>
<keyword evidence="1" id="KW-0472">Membrane</keyword>
<dbReference type="SUPFAM" id="SSF47986">
    <property type="entry name" value="DEATH domain"/>
    <property type="match status" value="1"/>
</dbReference>
<dbReference type="Gene3D" id="1.10.533.10">
    <property type="entry name" value="Death Domain, Fas"/>
    <property type="match status" value="1"/>
</dbReference>
<comment type="caution">
    <text evidence="2">The sequence shown here is derived from an EMBL/GenBank/DDBJ whole genome shotgun (WGS) entry which is preliminary data.</text>
</comment>
<keyword evidence="1" id="KW-1133">Transmembrane helix</keyword>
<proteinExistence type="predicted"/>
<keyword evidence="3" id="KW-1185">Reference proteome</keyword>
<keyword evidence="1" id="KW-0812">Transmembrane</keyword>
<accession>A0AAV7K4Y5</accession>
<evidence type="ECO:0000313" key="2">
    <source>
        <dbReference type="EMBL" id="KAI6655779.1"/>
    </source>
</evidence>
<protein>
    <submittedName>
        <fullName evidence="2">Uncharacterized protein</fullName>
    </submittedName>
</protein>
<gene>
    <name evidence="2" type="ORF">LOD99_1921</name>
</gene>
<dbReference type="EMBL" id="JAKMXF010000177">
    <property type="protein sequence ID" value="KAI6655779.1"/>
    <property type="molecule type" value="Genomic_DNA"/>
</dbReference>